<dbReference type="AlphaFoldDB" id="A0A1S3X5H6"/>
<dbReference type="Pfam" id="PF02428">
    <property type="entry name" value="Prot_inhib_II"/>
    <property type="match status" value="1"/>
</dbReference>
<evidence type="ECO:0000256" key="2">
    <source>
        <dbReference type="ARBA" id="ARBA00022690"/>
    </source>
</evidence>
<dbReference type="KEGG" id="nta:107761384"/>
<dbReference type="SMR" id="A0A1S3X5H6"/>
<reference evidence="6" key="1">
    <citation type="submission" date="2025-08" db="UniProtKB">
        <authorList>
            <consortium name="RefSeq"/>
        </authorList>
    </citation>
    <scope>IDENTIFICATION</scope>
</reference>
<dbReference type="PANTHER" id="PTHR33832">
    <property type="entry name" value="SERINE-TYPE ENDOPEPTIDASE INHIBITOR"/>
    <property type="match status" value="1"/>
</dbReference>
<dbReference type="RefSeq" id="XP_016435096.1">
    <property type="nucleotide sequence ID" value="XM_016579610.1"/>
</dbReference>
<proteinExistence type="inferred from homology"/>
<sequence>MASSKFGVFTLLFLCVFLLGRNYVESKETKYCTQDCLPNVWYMTCPSSGNKKLYPLCINCCRTPKGCKLFGPNDYLILYWPNVIDHFENYQMGYYFTSIISWL</sequence>
<name>A0A1S3X5H6_TOBAC</name>
<keyword evidence="5" id="KW-0732">Signal</keyword>
<keyword evidence="3" id="KW-0722">Serine protease inhibitor</keyword>
<feature type="signal peptide" evidence="5">
    <location>
        <begin position="1"/>
        <end position="26"/>
    </location>
</feature>
<accession>A0A1S3X5H6</accession>
<evidence type="ECO:0000256" key="5">
    <source>
        <dbReference type="SAM" id="SignalP"/>
    </source>
</evidence>
<evidence type="ECO:0000256" key="4">
    <source>
        <dbReference type="ARBA" id="ARBA00023157"/>
    </source>
</evidence>
<keyword evidence="4" id="KW-1015">Disulfide bond</keyword>
<dbReference type="PaxDb" id="4097-A0A1S3X5H6"/>
<evidence type="ECO:0000256" key="3">
    <source>
        <dbReference type="ARBA" id="ARBA00022900"/>
    </source>
</evidence>
<feature type="chain" id="PRO_5010291950" evidence="5">
    <location>
        <begin position="27"/>
        <end position="103"/>
    </location>
</feature>
<keyword evidence="2" id="KW-0646">Protease inhibitor</keyword>
<protein>
    <submittedName>
        <fullName evidence="6">Proteinase inhibitor type-2 CEVI57-like</fullName>
    </submittedName>
</protein>
<dbReference type="InterPro" id="IPR051391">
    <property type="entry name" value="Protease_inhibitor_I20"/>
</dbReference>
<dbReference type="GO" id="GO:0004867">
    <property type="term" value="F:serine-type endopeptidase inhibitor activity"/>
    <property type="evidence" value="ECO:0007669"/>
    <property type="project" value="UniProtKB-KW"/>
</dbReference>
<dbReference type="Gene3D" id="3.30.60.30">
    <property type="match status" value="2"/>
</dbReference>
<dbReference type="SUPFAM" id="SSF100897">
    <property type="entry name" value="Plant proteinase inhibitors"/>
    <property type="match status" value="1"/>
</dbReference>
<dbReference type="OrthoDB" id="1539471at2759"/>
<evidence type="ECO:0000313" key="6">
    <source>
        <dbReference type="RefSeq" id="XP_016435096.1"/>
    </source>
</evidence>
<evidence type="ECO:0000256" key="1">
    <source>
        <dbReference type="ARBA" id="ARBA00007766"/>
    </source>
</evidence>
<gene>
    <name evidence="6" type="primary">LOC107761384</name>
</gene>
<organism evidence="6">
    <name type="scientific">Nicotiana tabacum</name>
    <name type="common">Common tobacco</name>
    <dbReference type="NCBI Taxonomy" id="4097"/>
    <lineage>
        <taxon>Eukaryota</taxon>
        <taxon>Viridiplantae</taxon>
        <taxon>Streptophyta</taxon>
        <taxon>Embryophyta</taxon>
        <taxon>Tracheophyta</taxon>
        <taxon>Spermatophyta</taxon>
        <taxon>Magnoliopsida</taxon>
        <taxon>eudicotyledons</taxon>
        <taxon>Gunneridae</taxon>
        <taxon>Pentapetalae</taxon>
        <taxon>asterids</taxon>
        <taxon>lamiids</taxon>
        <taxon>Solanales</taxon>
        <taxon>Solanaceae</taxon>
        <taxon>Nicotianoideae</taxon>
        <taxon>Nicotianeae</taxon>
        <taxon>Nicotiana</taxon>
    </lineage>
</organism>
<dbReference type="InterPro" id="IPR003465">
    <property type="entry name" value="Prot_inh_I20"/>
</dbReference>
<dbReference type="PANTHER" id="PTHR33832:SF15">
    <property type="entry name" value="SERINE-TYPE ENDOPEPTIDASE INHIBITOR"/>
    <property type="match status" value="1"/>
</dbReference>
<dbReference type="OMA" id="CINCCRT"/>
<comment type="similarity">
    <text evidence="1">Belongs to the protease inhibitor I20 (potato type II proteinase inhibitor) family.</text>
</comment>